<dbReference type="EMBL" id="OU900094">
    <property type="protein sequence ID" value="CAG9854795.1"/>
    <property type="molecule type" value="Genomic_DNA"/>
</dbReference>
<evidence type="ECO:0000259" key="2">
    <source>
        <dbReference type="PROSITE" id="PS50015"/>
    </source>
</evidence>
<dbReference type="Gene3D" id="1.10.225.10">
    <property type="entry name" value="Saposin-like"/>
    <property type="match status" value="1"/>
</dbReference>
<protein>
    <recommendedName>
        <fullName evidence="2">Saposin B-type domain-containing protein</fullName>
    </recommendedName>
</protein>
<reference evidence="3" key="1">
    <citation type="submission" date="2022-01" db="EMBL/GenBank/DDBJ databases">
        <authorList>
            <person name="King R."/>
        </authorList>
    </citation>
    <scope>NUCLEOTIDE SEQUENCE</scope>
</reference>
<organism evidence="3 4">
    <name type="scientific">Phyllotreta striolata</name>
    <name type="common">Striped flea beetle</name>
    <name type="synonym">Crioceris striolata</name>
    <dbReference type="NCBI Taxonomy" id="444603"/>
    <lineage>
        <taxon>Eukaryota</taxon>
        <taxon>Metazoa</taxon>
        <taxon>Ecdysozoa</taxon>
        <taxon>Arthropoda</taxon>
        <taxon>Hexapoda</taxon>
        <taxon>Insecta</taxon>
        <taxon>Pterygota</taxon>
        <taxon>Neoptera</taxon>
        <taxon>Endopterygota</taxon>
        <taxon>Coleoptera</taxon>
        <taxon>Polyphaga</taxon>
        <taxon>Cucujiformia</taxon>
        <taxon>Chrysomeloidea</taxon>
        <taxon>Chrysomelidae</taxon>
        <taxon>Galerucinae</taxon>
        <taxon>Alticini</taxon>
        <taxon>Phyllotreta</taxon>
    </lineage>
</organism>
<keyword evidence="4" id="KW-1185">Reference proteome</keyword>
<evidence type="ECO:0000256" key="1">
    <source>
        <dbReference type="ARBA" id="ARBA00023157"/>
    </source>
</evidence>
<proteinExistence type="predicted"/>
<dbReference type="Proteomes" id="UP001153712">
    <property type="component" value="Chromosome 1"/>
</dbReference>
<keyword evidence="1" id="KW-1015">Disulfide bond</keyword>
<dbReference type="PROSITE" id="PS50015">
    <property type="entry name" value="SAP_B"/>
    <property type="match status" value="1"/>
</dbReference>
<sequence>VTEYIPRCHTLAKWNNSNFSATYTDLVQAQCDYCKSAVSYTAQFILDNILSDSTVDGMSKSVCAVLPKAVSMFCPSVMKSMLTEQIAAVADDPTSTCEMVGLC</sequence>
<dbReference type="SUPFAM" id="SSF47862">
    <property type="entry name" value="Saposin"/>
    <property type="match status" value="1"/>
</dbReference>
<evidence type="ECO:0000313" key="3">
    <source>
        <dbReference type="EMBL" id="CAG9854795.1"/>
    </source>
</evidence>
<accession>A0A9N9TJ35</accession>
<evidence type="ECO:0000313" key="4">
    <source>
        <dbReference type="Proteomes" id="UP001153712"/>
    </source>
</evidence>
<gene>
    <name evidence="3" type="ORF">PHYEVI_LOCUS1255</name>
</gene>
<dbReference type="InterPro" id="IPR008139">
    <property type="entry name" value="SaposinB_dom"/>
</dbReference>
<feature type="non-terminal residue" evidence="3">
    <location>
        <position position="1"/>
    </location>
</feature>
<dbReference type="AlphaFoldDB" id="A0A9N9TJ35"/>
<name>A0A9N9TJ35_PHYSR</name>
<feature type="domain" description="Saposin B-type" evidence="2">
    <location>
        <begin position="27"/>
        <end position="103"/>
    </location>
</feature>
<dbReference type="InterPro" id="IPR011001">
    <property type="entry name" value="Saposin-like"/>
</dbReference>